<accession>A0A8K0V7I9</accession>
<dbReference type="GO" id="GO:0005829">
    <property type="term" value="C:cytosol"/>
    <property type="evidence" value="ECO:0007669"/>
    <property type="project" value="TreeGrafter"/>
</dbReference>
<dbReference type="InterPro" id="IPR044742">
    <property type="entry name" value="DEAD/DEAH_RhlB"/>
</dbReference>
<comment type="similarity">
    <text evidence="5">Belongs to the DEAD box helicase family.</text>
</comment>
<evidence type="ECO:0000313" key="9">
    <source>
        <dbReference type="EMBL" id="MBL4916808.1"/>
    </source>
</evidence>
<dbReference type="InterPro" id="IPR014001">
    <property type="entry name" value="Helicase_ATP-bd"/>
</dbReference>
<dbReference type="CDD" id="cd18787">
    <property type="entry name" value="SF2_C_DEAD"/>
    <property type="match status" value="1"/>
</dbReference>
<dbReference type="InterPro" id="IPR012677">
    <property type="entry name" value="Nucleotide-bd_a/b_plait_sf"/>
</dbReference>
<feature type="compositionally biased region" description="Basic and acidic residues" evidence="6">
    <location>
        <begin position="643"/>
        <end position="663"/>
    </location>
</feature>
<dbReference type="PANTHER" id="PTHR47959:SF1">
    <property type="entry name" value="ATP-DEPENDENT RNA HELICASE DBPA"/>
    <property type="match status" value="1"/>
</dbReference>
<dbReference type="CDD" id="cd12252">
    <property type="entry name" value="RRM_DbpA"/>
    <property type="match status" value="1"/>
</dbReference>
<comment type="caution">
    <text evidence="9">The sequence shown here is derived from an EMBL/GenBank/DDBJ whole genome shotgun (WGS) entry which is preliminary data.</text>
</comment>
<dbReference type="Gene3D" id="3.30.70.330">
    <property type="match status" value="1"/>
</dbReference>
<dbReference type="InterPro" id="IPR001650">
    <property type="entry name" value="Helicase_C-like"/>
</dbReference>
<keyword evidence="10" id="KW-1185">Reference proteome</keyword>
<dbReference type="SMART" id="SM00490">
    <property type="entry name" value="HELICc"/>
    <property type="match status" value="1"/>
</dbReference>
<dbReference type="Pfam" id="PF00270">
    <property type="entry name" value="DEAD"/>
    <property type="match status" value="1"/>
</dbReference>
<dbReference type="Gene3D" id="3.40.50.300">
    <property type="entry name" value="P-loop containing nucleotide triphosphate hydrolases"/>
    <property type="match status" value="2"/>
</dbReference>
<feature type="region of interest" description="Disordered" evidence="6">
    <location>
        <begin position="522"/>
        <end position="857"/>
    </location>
</feature>
<dbReference type="Pfam" id="PF00271">
    <property type="entry name" value="Helicase_C"/>
    <property type="match status" value="1"/>
</dbReference>
<keyword evidence="1" id="KW-0547">Nucleotide-binding</keyword>
<dbReference type="AlphaFoldDB" id="A0A8K0V7I9"/>
<dbReference type="InterPro" id="IPR000629">
    <property type="entry name" value="RNA-helicase_DEAD-box_CS"/>
</dbReference>
<evidence type="ECO:0000259" key="8">
    <source>
        <dbReference type="PROSITE" id="PS51194"/>
    </source>
</evidence>
<dbReference type="InterPro" id="IPR027417">
    <property type="entry name" value="P-loop_NTPase"/>
</dbReference>
<reference evidence="9" key="1">
    <citation type="submission" date="2021-01" db="EMBL/GenBank/DDBJ databases">
        <title>Tabrizicola alba sp. nov. a motile alkaliphilic bacterium isolated from a soda lake.</title>
        <authorList>
            <person name="Szuroczki S."/>
            <person name="Abbaszade G."/>
            <person name="Schumann P."/>
            <person name="Toth E."/>
        </authorList>
    </citation>
    <scope>NUCLEOTIDE SEQUENCE</scope>
    <source>
        <strain evidence="9">DMG-N-6</strain>
    </source>
</reference>
<dbReference type="SMART" id="SM00487">
    <property type="entry name" value="DEXDc"/>
    <property type="match status" value="1"/>
</dbReference>
<dbReference type="InterPro" id="IPR005580">
    <property type="entry name" value="DbpA/CsdA_RNA-bd_dom"/>
</dbReference>
<dbReference type="PROSITE" id="PS00039">
    <property type="entry name" value="DEAD_ATP_HELICASE"/>
    <property type="match status" value="1"/>
</dbReference>
<proteinExistence type="inferred from homology"/>
<dbReference type="Proteomes" id="UP000648908">
    <property type="component" value="Unassembled WGS sequence"/>
</dbReference>
<feature type="compositionally biased region" description="Gly residues" evidence="6">
    <location>
        <begin position="812"/>
        <end position="824"/>
    </location>
</feature>
<protein>
    <submittedName>
        <fullName evidence="9">DEAD/DEAH box helicase</fullName>
    </submittedName>
</protein>
<keyword evidence="4" id="KW-0067">ATP-binding</keyword>
<feature type="compositionally biased region" description="Low complexity" evidence="6">
    <location>
        <begin position="825"/>
        <end position="836"/>
    </location>
</feature>
<dbReference type="Pfam" id="PF03880">
    <property type="entry name" value="DbpA"/>
    <property type="match status" value="1"/>
</dbReference>
<dbReference type="PANTHER" id="PTHR47959">
    <property type="entry name" value="ATP-DEPENDENT RNA HELICASE RHLE-RELATED"/>
    <property type="match status" value="1"/>
</dbReference>
<evidence type="ECO:0000256" key="4">
    <source>
        <dbReference type="ARBA" id="ARBA00022840"/>
    </source>
</evidence>
<dbReference type="PROSITE" id="PS51192">
    <property type="entry name" value="HELICASE_ATP_BIND_1"/>
    <property type="match status" value="1"/>
</dbReference>
<evidence type="ECO:0000256" key="5">
    <source>
        <dbReference type="ARBA" id="ARBA00038437"/>
    </source>
</evidence>
<sequence length="857" mass="91409">MKMIDTSMIAGPLATALTAKGYETLTPVQEAVLAEGVAGRDLLVSAQTGSGKTVAFGLAIAPDLLAGGEKFLFADVPAALVIAPTRELALQVARELAWLFAGANAQIATCVGGMDYRTEKRALERGAHIVVGTPGRLRDHIERKSLDLSATRAVVLDEADEMLDLGFSEDLEFILAAAPEDRRTLMFSATVPKEIAELAKTFQKDALRIQTVSGTSQHADIEYRALNVQVRDREHAIFNLLRFYEARTAIVFCKTRANVNHLMARMGNRGFQVVALSGELSQQERTNALTSLRSGRARVCIATDVAARGIDLPGLDLVIHADLPTNPETLLHRSGRTGRAGSKGVSALIVTPSDFRKASRILQGAKVVAEWANAPSAEEVQERDDQRILEHPSLGPNEGEDLAMAQTLLERFGADHVAQAFVRLWREGRSAPEVLSEVAAPGAPKPPRERSEFGASVWFTVSVGHTARAEARWLLPKICDAGAITRDAIGAIRVQQTETFVQIAEGEAAKFGAEMLIDTDVTMRRLPGEPNLARPERAPGGARAPRPARDDSAPRPPRGDKPAYKPKPSRFVEDEAAPRARPAAAESAPRETARKAPARRDQDDAAPRPAARSEPRPPREESRDAAPAWTPLDRPKAAARPAEAPREGAERKARWKKDDRSEGKPAYARPEGGKPYGAKPAPRSAGFKSHGGGAAADRPARAAGFKTHAGKSAEGGARDDAGKPRAPRAEGAKPYAPRAEGAKPYAPRSDGAKPYAARPEGGKPRAPRAEGAKPWAKPRDGEAGPKPRPFVKPGDGPDARPSRAAGFKSAGPGKGAGKPAGGKPAGKFAAKTFAKPARPKTDAKDTSKRFVPPKPKG</sequence>
<feature type="compositionally biased region" description="Basic and acidic residues" evidence="6">
    <location>
        <begin position="760"/>
        <end position="785"/>
    </location>
</feature>
<dbReference type="CDD" id="cd00268">
    <property type="entry name" value="DEADc"/>
    <property type="match status" value="1"/>
</dbReference>
<dbReference type="SUPFAM" id="SSF52540">
    <property type="entry name" value="P-loop containing nucleoside triphosphate hydrolases"/>
    <property type="match status" value="1"/>
</dbReference>
<dbReference type="GO" id="GO:0003724">
    <property type="term" value="F:RNA helicase activity"/>
    <property type="evidence" value="ECO:0007669"/>
    <property type="project" value="TreeGrafter"/>
</dbReference>
<gene>
    <name evidence="9" type="ORF">JL811_06190</name>
</gene>
<evidence type="ECO:0000259" key="7">
    <source>
        <dbReference type="PROSITE" id="PS51192"/>
    </source>
</evidence>
<feature type="domain" description="Helicase ATP-binding" evidence="7">
    <location>
        <begin position="33"/>
        <end position="209"/>
    </location>
</feature>
<evidence type="ECO:0000256" key="1">
    <source>
        <dbReference type="ARBA" id="ARBA00022741"/>
    </source>
</evidence>
<feature type="compositionally biased region" description="Basic and acidic residues" evidence="6">
    <location>
        <begin position="547"/>
        <end position="563"/>
    </location>
</feature>
<dbReference type="EMBL" id="JAESVN010000002">
    <property type="protein sequence ID" value="MBL4916808.1"/>
    <property type="molecule type" value="Genomic_DNA"/>
</dbReference>
<keyword evidence="3 9" id="KW-0347">Helicase</keyword>
<dbReference type="PROSITE" id="PS51194">
    <property type="entry name" value="HELICASE_CTER"/>
    <property type="match status" value="1"/>
</dbReference>
<feature type="compositionally biased region" description="Basic and acidic residues" evidence="6">
    <location>
        <begin position="716"/>
        <end position="731"/>
    </location>
</feature>
<evidence type="ECO:0000256" key="6">
    <source>
        <dbReference type="SAM" id="MobiDB-lite"/>
    </source>
</evidence>
<dbReference type="InterPro" id="IPR050079">
    <property type="entry name" value="DEAD_box_RNA_helicase"/>
</dbReference>
<keyword evidence="2" id="KW-0378">Hydrolase</keyword>
<feature type="domain" description="Helicase C-terminal" evidence="8">
    <location>
        <begin position="239"/>
        <end position="388"/>
    </location>
</feature>
<dbReference type="InterPro" id="IPR011545">
    <property type="entry name" value="DEAD/DEAH_box_helicase_dom"/>
</dbReference>
<organism evidence="9 10">
    <name type="scientific">Szabonella alba</name>
    <dbReference type="NCBI Taxonomy" id="2804194"/>
    <lineage>
        <taxon>Bacteria</taxon>
        <taxon>Pseudomonadati</taxon>
        <taxon>Pseudomonadota</taxon>
        <taxon>Alphaproteobacteria</taxon>
        <taxon>Rhodobacterales</taxon>
        <taxon>Paracoccaceae</taxon>
        <taxon>Szabonella</taxon>
    </lineage>
</organism>
<name>A0A8K0V7I9_9RHOB</name>
<evidence type="ECO:0000256" key="2">
    <source>
        <dbReference type="ARBA" id="ARBA00022801"/>
    </source>
</evidence>
<feature type="compositionally biased region" description="Basic and acidic residues" evidence="6">
    <location>
        <begin position="839"/>
        <end position="848"/>
    </location>
</feature>
<evidence type="ECO:0000256" key="3">
    <source>
        <dbReference type="ARBA" id="ARBA00022806"/>
    </source>
</evidence>
<dbReference type="GO" id="GO:0016787">
    <property type="term" value="F:hydrolase activity"/>
    <property type="evidence" value="ECO:0007669"/>
    <property type="project" value="UniProtKB-KW"/>
</dbReference>
<feature type="compositionally biased region" description="Low complexity" evidence="6">
    <location>
        <begin position="695"/>
        <end position="704"/>
    </location>
</feature>
<evidence type="ECO:0000313" key="10">
    <source>
        <dbReference type="Proteomes" id="UP000648908"/>
    </source>
</evidence>
<dbReference type="GO" id="GO:0005524">
    <property type="term" value="F:ATP binding"/>
    <property type="evidence" value="ECO:0007669"/>
    <property type="project" value="UniProtKB-KW"/>
</dbReference>
<feature type="compositionally biased region" description="Basic and acidic residues" evidence="6">
    <location>
        <begin position="588"/>
        <end position="624"/>
    </location>
</feature>
<dbReference type="GO" id="GO:0003676">
    <property type="term" value="F:nucleic acid binding"/>
    <property type="evidence" value="ECO:0007669"/>
    <property type="project" value="InterPro"/>
</dbReference>